<dbReference type="eggNOG" id="COG2608">
    <property type="taxonomic scope" value="Bacteria"/>
</dbReference>
<dbReference type="KEGG" id="gca:Galf_1898"/>
<keyword evidence="5" id="KW-0732">Signal</keyword>
<dbReference type="EMBL" id="CP002159">
    <property type="protein sequence ID" value="ADL55906.1"/>
    <property type="molecule type" value="Genomic_DNA"/>
</dbReference>
<feature type="chain" id="PRO_5003128089" description="Periplasmic mercury ion-binding protein" evidence="5">
    <location>
        <begin position="34"/>
        <end position="108"/>
    </location>
</feature>
<evidence type="ECO:0000313" key="7">
    <source>
        <dbReference type="EMBL" id="ADL55906.1"/>
    </source>
</evidence>
<keyword evidence="4" id="KW-0574">Periplasm</keyword>
<evidence type="ECO:0000256" key="5">
    <source>
        <dbReference type="SAM" id="SignalP"/>
    </source>
</evidence>
<evidence type="ECO:0000256" key="1">
    <source>
        <dbReference type="ARBA" id="ARBA00004196"/>
    </source>
</evidence>
<feature type="signal peptide" evidence="5">
    <location>
        <begin position="1"/>
        <end position="33"/>
    </location>
</feature>
<dbReference type="GO" id="GO:0045340">
    <property type="term" value="F:mercury ion binding"/>
    <property type="evidence" value="ECO:0007669"/>
    <property type="project" value="UniProtKB-UniRule"/>
</dbReference>
<evidence type="ECO:0000256" key="2">
    <source>
        <dbReference type="ARBA" id="ARBA00022466"/>
    </source>
</evidence>
<keyword evidence="2 4" id="KW-0475">Mercuric resistance</keyword>
<dbReference type="CDD" id="cd00371">
    <property type="entry name" value="HMA"/>
    <property type="match status" value="1"/>
</dbReference>
<dbReference type="InterPro" id="IPR001802">
    <property type="entry name" value="MerP/CopZ"/>
</dbReference>
<evidence type="ECO:0000313" key="8">
    <source>
        <dbReference type="Proteomes" id="UP000001235"/>
    </source>
</evidence>
<sequence precursor="true">MKASKASFTKIAQILSIVMATAISALTMSPAFAANKTATLAVSNMTCSACPITVKKALFGVYGVEKVAFNLDKREAAVTFDDGSTTVKALTKATEDAGYPSKIVVVRK</sequence>
<dbReference type="GO" id="GO:0015097">
    <property type="term" value="F:mercury ion transmembrane transporter activity"/>
    <property type="evidence" value="ECO:0007669"/>
    <property type="project" value="UniProtKB-UniRule"/>
</dbReference>
<dbReference type="GO" id="GO:0030313">
    <property type="term" value="C:cell envelope"/>
    <property type="evidence" value="ECO:0007669"/>
    <property type="project" value="UniProtKB-SubCell"/>
</dbReference>
<dbReference type="RefSeq" id="WP_013293839.1">
    <property type="nucleotide sequence ID" value="NC_014394.1"/>
</dbReference>
<keyword evidence="3 4" id="KW-0476">Mercury</keyword>
<evidence type="ECO:0000256" key="4">
    <source>
        <dbReference type="RuleBase" id="RU361212"/>
    </source>
</evidence>
<name>D9SHA9_GALCS</name>
<keyword evidence="8" id="KW-1185">Reference proteome</keyword>
<protein>
    <recommendedName>
        <fullName evidence="4">Periplasmic mercury ion-binding protein</fullName>
    </recommendedName>
</protein>
<comment type="function">
    <text evidence="4">Involved in mercury resistance. Acts as a mercury scavenger that specifically binds to a mercuric ion in the periplasm and probably passes it to the cytoplasmic mercuric reductase MerA via the mercuric transport protein MerT.</text>
</comment>
<reference evidence="7 8" key="1">
    <citation type="submission" date="2010-08" db="EMBL/GenBank/DDBJ databases">
        <title>Complete sequence of Gallionella capsiferriformans ES-2.</title>
        <authorList>
            <consortium name="US DOE Joint Genome Institute"/>
            <person name="Lucas S."/>
            <person name="Copeland A."/>
            <person name="Lapidus A."/>
            <person name="Cheng J.-F."/>
            <person name="Bruce D."/>
            <person name="Goodwin L."/>
            <person name="Pitluck S."/>
            <person name="Chertkov O."/>
            <person name="Davenport K.W."/>
            <person name="Detter J.C."/>
            <person name="Han C."/>
            <person name="Tapia R."/>
            <person name="Land M."/>
            <person name="Hauser L."/>
            <person name="Chang Y.-J."/>
            <person name="Jeffries C."/>
            <person name="Kyrpides N."/>
            <person name="Ivanova N."/>
            <person name="Mikhailova N."/>
            <person name="Shelobolina E.S."/>
            <person name="Picardal F."/>
            <person name="Roden E."/>
            <person name="Emerson D."/>
            <person name="Woyke T."/>
        </authorList>
    </citation>
    <scope>NUCLEOTIDE SEQUENCE [LARGE SCALE GENOMIC DNA]</scope>
    <source>
        <strain evidence="7 8">ES-2</strain>
    </source>
</reference>
<dbReference type="InterPro" id="IPR011795">
    <property type="entry name" value="MerP"/>
</dbReference>
<dbReference type="InterPro" id="IPR006121">
    <property type="entry name" value="HMA_dom"/>
</dbReference>
<dbReference type="STRING" id="395494.Galf_1898"/>
<dbReference type="PROSITE" id="PS50846">
    <property type="entry name" value="HMA_2"/>
    <property type="match status" value="1"/>
</dbReference>
<feature type="domain" description="HMA" evidence="6">
    <location>
        <begin position="36"/>
        <end position="102"/>
    </location>
</feature>
<keyword evidence="4" id="KW-0479">Metal-binding</keyword>
<organism evidence="7 8">
    <name type="scientific">Gallionella capsiferriformans (strain ES-2)</name>
    <name type="common">Gallionella ferruginea capsiferriformans (strain ES-2)</name>
    <dbReference type="NCBI Taxonomy" id="395494"/>
    <lineage>
        <taxon>Bacteria</taxon>
        <taxon>Pseudomonadati</taxon>
        <taxon>Pseudomonadota</taxon>
        <taxon>Betaproteobacteria</taxon>
        <taxon>Nitrosomonadales</taxon>
        <taxon>Gallionellaceae</taxon>
        <taxon>Gallionella</taxon>
    </lineage>
</organism>
<dbReference type="GO" id="GO:0042597">
    <property type="term" value="C:periplasmic space"/>
    <property type="evidence" value="ECO:0007669"/>
    <property type="project" value="UniProtKB-SubCell"/>
</dbReference>
<dbReference type="Proteomes" id="UP000001235">
    <property type="component" value="Chromosome"/>
</dbReference>
<dbReference type="Pfam" id="PF00403">
    <property type="entry name" value="HMA"/>
    <property type="match status" value="1"/>
</dbReference>
<accession>D9SHA9</accession>
<dbReference type="HOGENOM" id="CLU_134973_2_1_4"/>
<dbReference type="Gene3D" id="3.30.70.100">
    <property type="match status" value="1"/>
</dbReference>
<evidence type="ECO:0000259" key="6">
    <source>
        <dbReference type="PROSITE" id="PS50846"/>
    </source>
</evidence>
<comment type="subcellular location">
    <subcellularLocation>
        <location evidence="1">Cell envelope</location>
    </subcellularLocation>
    <subcellularLocation>
        <location evidence="4">Periplasm</location>
    </subcellularLocation>
</comment>
<proteinExistence type="predicted"/>
<dbReference type="SUPFAM" id="SSF55008">
    <property type="entry name" value="HMA, heavy metal-associated domain"/>
    <property type="match status" value="1"/>
</dbReference>
<evidence type="ECO:0000256" key="3">
    <source>
        <dbReference type="ARBA" id="ARBA00022914"/>
    </source>
</evidence>
<dbReference type="InterPro" id="IPR036163">
    <property type="entry name" value="HMA_dom_sf"/>
</dbReference>
<dbReference type="PRINTS" id="PR00946">
    <property type="entry name" value="HGSCAVENGER"/>
</dbReference>
<dbReference type="AlphaFoldDB" id="D9SHA9"/>
<gene>
    <name evidence="4" type="primary">merP</name>
    <name evidence="7" type="ordered locus">Galf_1898</name>
</gene>
<dbReference type="NCBIfam" id="TIGR02052">
    <property type="entry name" value="MerP"/>
    <property type="match status" value="1"/>
</dbReference>